<proteinExistence type="predicted"/>
<dbReference type="Gene3D" id="3.20.20.140">
    <property type="entry name" value="Metal-dependent hydrolases"/>
    <property type="match status" value="1"/>
</dbReference>
<keyword evidence="2" id="KW-1185">Reference proteome</keyword>
<name>A0A848IYT1_9BACT</name>
<dbReference type="AlphaFoldDB" id="A0A848IYT1"/>
<evidence type="ECO:0000313" key="1">
    <source>
        <dbReference type="EMBL" id="NMM48318.1"/>
    </source>
</evidence>
<dbReference type="InterPro" id="IPR032466">
    <property type="entry name" value="Metal_Hydrolase"/>
</dbReference>
<sequence>MLNGRVIDPETNFDGVRNVGIKDGIIGLITEKDIKGKETMDATGHVVAPGFIDQHWHWPRPVGYKLGLRDGVTTAMDLEFGCYGPNVGKWYDMHKGRSQMNYGTGSSHEAARGAILDKIENADEILLDAPMAIPVRSGTQWAYGVIDQQTGNELLKTIDAGLQQGALAVSATLGYWPGATAREVFEIHKLAGRYGRFYAIHSRNTPGSATREANGAQEMFTNAMALNAPVSMNHFNNPGWEMVQELLVRMREQGHNVWGEVYPYAAGSTSINAAFIKPEHWIDELGHTYETTLQDPETNEFYTLEKYEEDVKKDPTKEIILYKSPVEDIPSWLALPGVVLASDAMFAAPGGWDQLPWDTKYEDLSNTHPRVAGTRGKALRIARENNIPLMQIIAIASYNNAKYLGETGLEAMKVRGRMQEGMVADITIFDPVNVTDNATYEHGTVPTTGIPYVIINGTIIVKDSKVLPNVYPGQPIRFEVTESKYEEVSPELWRAEYLTPPTEPMHELNDCMHAIGKN</sequence>
<keyword evidence="1" id="KW-0378">Hydrolase</keyword>
<dbReference type="SUPFAM" id="SSF51338">
    <property type="entry name" value="Composite domain of metallo-dependent hydrolases"/>
    <property type="match status" value="1"/>
</dbReference>
<comment type="caution">
    <text evidence="1">The sequence shown here is derived from an EMBL/GenBank/DDBJ whole genome shotgun (WGS) entry which is preliminary data.</text>
</comment>
<dbReference type="PANTHER" id="PTHR11647">
    <property type="entry name" value="HYDRANTOINASE/DIHYDROPYRIMIDINASE FAMILY MEMBER"/>
    <property type="match status" value="1"/>
</dbReference>
<reference evidence="1 2" key="1">
    <citation type="submission" date="2020-04" db="EMBL/GenBank/DDBJ databases">
        <title>Flammeovirgaceae bacterium KN852 isolated from deep sea.</title>
        <authorList>
            <person name="Zhang D.-C."/>
        </authorList>
    </citation>
    <scope>NUCLEOTIDE SEQUENCE [LARGE SCALE GENOMIC DNA]</scope>
    <source>
        <strain evidence="1 2">KN852</strain>
    </source>
</reference>
<organism evidence="1 2">
    <name type="scientific">Marinigracilibium pacificum</name>
    <dbReference type="NCBI Taxonomy" id="2729599"/>
    <lineage>
        <taxon>Bacteria</taxon>
        <taxon>Pseudomonadati</taxon>
        <taxon>Bacteroidota</taxon>
        <taxon>Cytophagia</taxon>
        <taxon>Cytophagales</taxon>
        <taxon>Flammeovirgaceae</taxon>
        <taxon>Marinigracilibium</taxon>
    </lineage>
</organism>
<dbReference type="InterPro" id="IPR023100">
    <property type="entry name" value="D-aminoacylase_insert_dom_sf"/>
</dbReference>
<dbReference type="InterPro" id="IPR050378">
    <property type="entry name" value="Metallo-dep_Hydrolases_sf"/>
</dbReference>
<dbReference type="GO" id="GO:0016811">
    <property type="term" value="F:hydrolase activity, acting on carbon-nitrogen (but not peptide) bonds, in linear amides"/>
    <property type="evidence" value="ECO:0007669"/>
    <property type="project" value="InterPro"/>
</dbReference>
<accession>A0A848IYT1</accession>
<dbReference type="PANTHER" id="PTHR11647:SF1">
    <property type="entry name" value="COLLAPSIN RESPONSE MEDIATOR PROTEIN"/>
    <property type="match status" value="1"/>
</dbReference>
<dbReference type="InterPro" id="IPR011059">
    <property type="entry name" value="Metal-dep_hydrolase_composite"/>
</dbReference>
<protein>
    <submittedName>
        <fullName evidence="1">Hydrolase</fullName>
    </submittedName>
</protein>
<gene>
    <name evidence="1" type="ORF">HH304_07900</name>
</gene>
<dbReference type="Proteomes" id="UP000559010">
    <property type="component" value="Unassembled WGS sequence"/>
</dbReference>
<dbReference type="Gene3D" id="2.30.40.10">
    <property type="entry name" value="Urease, subunit C, domain 1"/>
    <property type="match status" value="1"/>
</dbReference>
<dbReference type="EMBL" id="JABBNU010000004">
    <property type="protein sequence ID" value="NMM48318.1"/>
    <property type="molecule type" value="Genomic_DNA"/>
</dbReference>
<dbReference type="SUPFAM" id="SSF51556">
    <property type="entry name" value="Metallo-dependent hydrolases"/>
    <property type="match status" value="1"/>
</dbReference>
<evidence type="ECO:0000313" key="2">
    <source>
        <dbReference type="Proteomes" id="UP000559010"/>
    </source>
</evidence>
<dbReference type="Gene3D" id="3.30.1490.130">
    <property type="entry name" value="D-aminoacylase. Domain 3"/>
    <property type="match status" value="1"/>
</dbReference>